<protein>
    <submittedName>
        <fullName evidence="1">Uncharacterized protein</fullName>
    </submittedName>
</protein>
<dbReference type="Proteomes" id="UP000757604">
    <property type="component" value="Unassembled WGS sequence"/>
</dbReference>
<organism evidence="1 2">
    <name type="scientific">Rhizobium herbae</name>
    <dbReference type="NCBI Taxonomy" id="508661"/>
    <lineage>
        <taxon>Bacteria</taxon>
        <taxon>Pseudomonadati</taxon>
        <taxon>Pseudomonadota</taxon>
        <taxon>Alphaproteobacteria</taxon>
        <taxon>Hyphomicrobiales</taxon>
        <taxon>Rhizobiaceae</taxon>
        <taxon>Rhizobium/Agrobacterium group</taxon>
        <taxon>Rhizobium</taxon>
    </lineage>
</organism>
<name>A0ABS7HC24_9HYPH</name>
<evidence type="ECO:0000313" key="1">
    <source>
        <dbReference type="EMBL" id="MBW9064766.1"/>
    </source>
</evidence>
<reference evidence="1 2" key="1">
    <citation type="journal article" date="2021" name="MBio">
        <title>Poor Competitiveness of Bradyrhizobium in Pigeon Pea Root Colonization in Indian Soils.</title>
        <authorList>
            <person name="Chalasani D."/>
            <person name="Basu A."/>
            <person name="Pullabhotla S.V.S.R.N."/>
            <person name="Jorrin B."/>
            <person name="Neal A.L."/>
            <person name="Poole P.S."/>
            <person name="Podile A.R."/>
            <person name="Tkacz A."/>
        </authorList>
    </citation>
    <scope>NUCLEOTIDE SEQUENCE [LARGE SCALE GENOMIC DNA]</scope>
    <source>
        <strain evidence="1 2">HU44</strain>
    </source>
</reference>
<keyword evidence="2" id="KW-1185">Reference proteome</keyword>
<accession>A0ABS7HC24</accession>
<evidence type="ECO:0000313" key="2">
    <source>
        <dbReference type="Proteomes" id="UP000757604"/>
    </source>
</evidence>
<dbReference type="RefSeq" id="WP_220372728.1">
    <property type="nucleotide sequence ID" value="NZ_JAEUAO010000003.1"/>
</dbReference>
<sequence length="47" mass="5283">MIIKLRKDAISMHLYHLSSSVPPPWREAGITLDAAREGPPLHTISFE</sequence>
<proteinExistence type="predicted"/>
<dbReference type="EMBL" id="JAEUAO010000003">
    <property type="protein sequence ID" value="MBW9064766.1"/>
    <property type="molecule type" value="Genomic_DNA"/>
</dbReference>
<comment type="caution">
    <text evidence="1">The sequence shown here is derived from an EMBL/GenBank/DDBJ whole genome shotgun (WGS) entry which is preliminary data.</text>
</comment>
<gene>
    <name evidence="1" type="ORF">JNB71_15740</name>
</gene>